<name>A0A5B9M6W1_9BACT</name>
<keyword evidence="1" id="KW-0732">Signal</keyword>
<dbReference type="Proteomes" id="UP000321353">
    <property type="component" value="Chromosome"/>
</dbReference>
<proteinExistence type="predicted"/>
<protein>
    <submittedName>
        <fullName evidence="2">Uncharacterized protein</fullName>
    </submittedName>
</protein>
<dbReference type="RefSeq" id="WP_147866689.1">
    <property type="nucleotide sequence ID" value="NZ_CP036264.1"/>
</dbReference>
<evidence type="ECO:0000313" key="3">
    <source>
        <dbReference type="Proteomes" id="UP000321353"/>
    </source>
</evidence>
<accession>A0A5B9M6W1</accession>
<organism evidence="2 3">
    <name type="scientific">Stieleria maiorica</name>
    <dbReference type="NCBI Taxonomy" id="2795974"/>
    <lineage>
        <taxon>Bacteria</taxon>
        <taxon>Pseudomonadati</taxon>
        <taxon>Planctomycetota</taxon>
        <taxon>Planctomycetia</taxon>
        <taxon>Pirellulales</taxon>
        <taxon>Pirellulaceae</taxon>
        <taxon>Stieleria</taxon>
    </lineage>
</organism>
<feature type="chain" id="PRO_5022740246" evidence="1">
    <location>
        <begin position="28"/>
        <end position="217"/>
    </location>
</feature>
<feature type="signal peptide" evidence="1">
    <location>
        <begin position="1"/>
        <end position="27"/>
    </location>
</feature>
<reference evidence="2 3" key="1">
    <citation type="submission" date="2019-02" db="EMBL/GenBank/DDBJ databases">
        <title>Planctomycetal bacteria perform biofilm scaping via a novel small molecule.</title>
        <authorList>
            <person name="Jeske O."/>
            <person name="Boedeker C."/>
            <person name="Wiegand S."/>
            <person name="Breitling P."/>
            <person name="Kallscheuer N."/>
            <person name="Jogler M."/>
            <person name="Rohde M."/>
            <person name="Petersen J."/>
            <person name="Medema M.H."/>
            <person name="Surup F."/>
            <person name="Jogler C."/>
        </authorList>
    </citation>
    <scope>NUCLEOTIDE SEQUENCE [LARGE SCALE GENOMIC DNA]</scope>
    <source>
        <strain evidence="2 3">Mal15</strain>
    </source>
</reference>
<dbReference type="KEGG" id="smam:Mal15_09780"/>
<keyword evidence="3" id="KW-1185">Reference proteome</keyword>
<gene>
    <name evidence="2" type="ORF">Mal15_09780</name>
</gene>
<sequence length="217" mass="22149" precursor="true">MSIQKTIQAGLLLAMALCLTSSNQALALGGKLLDQTGCSCCPVCDHVCKLDAEVVDEEKTCFNVESKVICIPRVVFPWQKAKKAACASCDACDGLGCTNCVHNGARVRKICVLKPEKYTCPACKYTWTAEKKPCGGCGTACCGTTGCGTGACCGGLGCDSGCAAAPASLMPTPTPAVPSPAVPAPVAAPEAQPTVDAGDYYRQYGNGISAIPAPVAF</sequence>
<evidence type="ECO:0000313" key="2">
    <source>
        <dbReference type="EMBL" id="QEF96948.1"/>
    </source>
</evidence>
<dbReference type="EMBL" id="CP036264">
    <property type="protein sequence ID" value="QEF96948.1"/>
    <property type="molecule type" value="Genomic_DNA"/>
</dbReference>
<dbReference type="AlphaFoldDB" id="A0A5B9M6W1"/>
<evidence type="ECO:0000256" key="1">
    <source>
        <dbReference type="SAM" id="SignalP"/>
    </source>
</evidence>